<keyword evidence="5" id="KW-0326">Glycosidase</keyword>
<dbReference type="Proteomes" id="UP000557872">
    <property type="component" value="Unassembled WGS sequence"/>
</dbReference>
<evidence type="ECO:0000313" key="6">
    <source>
        <dbReference type="Proteomes" id="UP000557872"/>
    </source>
</evidence>
<accession>A0A851GNG4</accession>
<dbReference type="GO" id="GO:0016798">
    <property type="term" value="F:hydrolase activity, acting on glycosyl bonds"/>
    <property type="evidence" value="ECO:0007669"/>
    <property type="project" value="UniProtKB-KW"/>
</dbReference>
<organism evidence="5 6">
    <name type="scientific">Oceaniferula marina</name>
    <dbReference type="NCBI Taxonomy" id="2748318"/>
    <lineage>
        <taxon>Bacteria</taxon>
        <taxon>Pseudomonadati</taxon>
        <taxon>Verrucomicrobiota</taxon>
        <taxon>Verrucomicrobiia</taxon>
        <taxon>Verrucomicrobiales</taxon>
        <taxon>Verrucomicrobiaceae</taxon>
        <taxon>Oceaniferula</taxon>
    </lineage>
</organism>
<dbReference type="InterPro" id="IPR013320">
    <property type="entry name" value="ConA-like_dom_sf"/>
</dbReference>
<feature type="signal peptide" evidence="3">
    <location>
        <begin position="1"/>
        <end position="20"/>
    </location>
</feature>
<reference evidence="5 6" key="1">
    <citation type="submission" date="2020-07" db="EMBL/GenBank/DDBJ databases">
        <title>Roseicoccus Jingziensis gen. nov., sp. nov., isolated from coastal seawater.</title>
        <authorList>
            <person name="Feng X."/>
        </authorList>
    </citation>
    <scope>NUCLEOTIDE SEQUENCE [LARGE SCALE GENOMIC DNA]</scope>
    <source>
        <strain evidence="5 6">N1E253</strain>
    </source>
</reference>
<dbReference type="RefSeq" id="WP_178932220.1">
    <property type="nucleotide sequence ID" value="NZ_JACBAZ010000003.1"/>
</dbReference>
<keyword evidence="6" id="KW-1185">Reference proteome</keyword>
<evidence type="ECO:0000259" key="4">
    <source>
        <dbReference type="SMART" id="SM00560"/>
    </source>
</evidence>
<dbReference type="Pfam" id="PF13385">
    <property type="entry name" value="Laminin_G_3"/>
    <property type="match status" value="1"/>
</dbReference>
<proteinExistence type="predicted"/>
<dbReference type="SMART" id="SM00560">
    <property type="entry name" value="LamGL"/>
    <property type="match status" value="1"/>
</dbReference>
<dbReference type="AlphaFoldDB" id="A0A851GNG4"/>
<dbReference type="Gene3D" id="2.60.120.200">
    <property type="match status" value="1"/>
</dbReference>
<protein>
    <submittedName>
        <fullName evidence="5">Phosphodiester glycosidase family protein</fullName>
    </submittedName>
</protein>
<evidence type="ECO:0000256" key="1">
    <source>
        <dbReference type="ARBA" id="ARBA00022729"/>
    </source>
</evidence>
<feature type="domain" description="LamG-like jellyroll fold" evidence="4">
    <location>
        <begin position="360"/>
        <end position="490"/>
    </location>
</feature>
<gene>
    <name evidence="5" type="ORF">HW115_08630</name>
</gene>
<dbReference type="InterPro" id="IPR006558">
    <property type="entry name" value="LamG-like"/>
</dbReference>
<name>A0A851GNG4_9BACT</name>
<keyword evidence="2" id="KW-1015">Disulfide bond</keyword>
<dbReference type="PROSITE" id="PS51257">
    <property type="entry name" value="PROKAR_LIPOPROTEIN"/>
    <property type="match status" value="1"/>
</dbReference>
<dbReference type="InterPro" id="IPR018711">
    <property type="entry name" value="NAGPA"/>
</dbReference>
<keyword evidence="1 3" id="KW-0732">Signal</keyword>
<evidence type="ECO:0000256" key="2">
    <source>
        <dbReference type="ARBA" id="ARBA00023157"/>
    </source>
</evidence>
<sequence length="511" mass="56229">MKTYHLLTFITLLTSSCLMGGDIHYTDQAPTPERSRQHPLICWTETRETPLKIHYLQIDLQSKNYQLAVITSRDIDGDGPAEGSLEKPEILLRRHNALIAVNANAFQNPSEAKDHHWFENKAVDICGSVVSDSTTVSPPETSRATFWIDQKGLPHIGTAESASHQVLAVAGWNHRNPKTQGQLLRDGEIVIQDGGSRHPRTAIGFDSSKRWLTLAVVDGRRKNASIGVTLYELAQIMQQRGCSHALNFDGGGSSIMIANEGPTTNIINRPSGSKSRPVPVMIGVKKAIPSETTALENGLLGWWPLHETSGTIAHDLGSNKQHGQLTRELAFKPSKNTSHPSLTFDGVGDGISLPKISVQNQLTVSAWAQISGALDSGHVVSQHPAWFLSGHRGKEMRFAVDTGKKTVSVPFAKPDTLSSGWHHYVGVYNGHSVSTYLDGILVNQDTLQGNLRQEGEMRIGRYWADNSPQRYFWKGGIRDVRIYNRALSNHEIATLFKQGEAKTPSKTSPEK</sequence>
<evidence type="ECO:0000256" key="3">
    <source>
        <dbReference type="SAM" id="SignalP"/>
    </source>
</evidence>
<dbReference type="SUPFAM" id="SSF49899">
    <property type="entry name" value="Concanavalin A-like lectins/glucanases"/>
    <property type="match status" value="1"/>
</dbReference>
<evidence type="ECO:0000313" key="5">
    <source>
        <dbReference type="EMBL" id="NWK55674.1"/>
    </source>
</evidence>
<dbReference type="Pfam" id="PF09992">
    <property type="entry name" value="NAGPA"/>
    <property type="match status" value="1"/>
</dbReference>
<keyword evidence="5" id="KW-0378">Hydrolase</keyword>
<dbReference type="PANTHER" id="PTHR40446">
    <property type="entry name" value="N-ACETYLGLUCOSAMINE-1-PHOSPHODIESTER ALPHA-N-ACETYLGLUCOSAMINIDASE"/>
    <property type="match status" value="1"/>
</dbReference>
<dbReference type="PANTHER" id="PTHR40446:SF2">
    <property type="entry name" value="N-ACETYLGLUCOSAMINE-1-PHOSPHODIESTER ALPHA-N-ACETYLGLUCOSAMINIDASE"/>
    <property type="match status" value="1"/>
</dbReference>
<comment type="caution">
    <text evidence="5">The sequence shown here is derived from an EMBL/GenBank/DDBJ whole genome shotgun (WGS) entry which is preliminary data.</text>
</comment>
<feature type="chain" id="PRO_5032935445" evidence="3">
    <location>
        <begin position="21"/>
        <end position="511"/>
    </location>
</feature>
<dbReference type="EMBL" id="JACBAZ010000003">
    <property type="protein sequence ID" value="NWK55674.1"/>
    <property type="molecule type" value="Genomic_DNA"/>
</dbReference>